<feature type="signal peptide" evidence="1">
    <location>
        <begin position="1"/>
        <end position="25"/>
    </location>
</feature>
<evidence type="ECO:0000256" key="1">
    <source>
        <dbReference type="SAM" id="SignalP"/>
    </source>
</evidence>
<keyword evidence="1" id="KW-0732">Signal</keyword>
<dbReference type="EMBL" id="CP139487">
    <property type="protein sequence ID" value="WPU63252.1"/>
    <property type="molecule type" value="Genomic_DNA"/>
</dbReference>
<sequence length="219" mass="24024">MKKWMLSLKAMILMLAIVLTPSCGQQTGGVPEINGVKGPIFNVVDGQILMTFKFLNMQVDAGLKAPIPKTQRSFFEFAPNVIDGGMILALYLDVADLEAINIGLGDGNYLPDGRAVPGIPGGKLENSLRIDTAFHDMSFYYHKELFGVWIPVGFETAGISGYWNFNVNNKQAGFLGLVGNDEVRGYKAGAIVLLRMAALKDKQLKRLINLSKMNPHLTY</sequence>
<dbReference type="Proteomes" id="UP001324634">
    <property type="component" value="Chromosome"/>
</dbReference>
<reference evidence="2 3" key="1">
    <citation type="submission" date="2023-11" db="EMBL/GenBank/DDBJ databases">
        <title>Peredibacter starrii A3.12.</title>
        <authorList>
            <person name="Mitchell R.J."/>
        </authorList>
    </citation>
    <scope>NUCLEOTIDE SEQUENCE [LARGE SCALE GENOMIC DNA]</scope>
    <source>
        <strain evidence="2 3">A3.12</strain>
    </source>
</reference>
<dbReference type="RefSeq" id="WP_321389618.1">
    <property type="nucleotide sequence ID" value="NZ_CP139487.1"/>
</dbReference>
<protein>
    <submittedName>
        <fullName evidence="2">Uncharacterized protein</fullName>
    </submittedName>
</protein>
<dbReference type="KEGG" id="psti:SOO65_11205"/>
<feature type="chain" id="PRO_5043601335" evidence="1">
    <location>
        <begin position="26"/>
        <end position="219"/>
    </location>
</feature>
<accession>A0AAX4HJ57</accession>
<gene>
    <name evidence="2" type="ORF">SOO65_11205</name>
</gene>
<organism evidence="2 3">
    <name type="scientific">Peredibacter starrii</name>
    <dbReference type="NCBI Taxonomy" id="28202"/>
    <lineage>
        <taxon>Bacteria</taxon>
        <taxon>Pseudomonadati</taxon>
        <taxon>Bdellovibrionota</taxon>
        <taxon>Bacteriovoracia</taxon>
        <taxon>Bacteriovoracales</taxon>
        <taxon>Bacteriovoracaceae</taxon>
        <taxon>Peredibacter</taxon>
    </lineage>
</organism>
<keyword evidence="3" id="KW-1185">Reference proteome</keyword>
<evidence type="ECO:0000313" key="2">
    <source>
        <dbReference type="EMBL" id="WPU63252.1"/>
    </source>
</evidence>
<evidence type="ECO:0000313" key="3">
    <source>
        <dbReference type="Proteomes" id="UP001324634"/>
    </source>
</evidence>
<name>A0AAX4HJ57_9BACT</name>
<dbReference type="AlphaFoldDB" id="A0AAX4HJ57"/>
<proteinExistence type="predicted"/>